<gene>
    <name evidence="2" type="ORF">ACFSNC_18185</name>
</gene>
<dbReference type="Proteomes" id="UP001597299">
    <property type="component" value="Unassembled WGS sequence"/>
</dbReference>
<organism evidence="2 3">
    <name type="scientific">Ancylobacter oerskovii</name>
    <dbReference type="NCBI Taxonomy" id="459519"/>
    <lineage>
        <taxon>Bacteria</taxon>
        <taxon>Pseudomonadati</taxon>
        <taxon>Pseudomonadota</taxon>
        <taxon>Alphaproteobacteria</taxon>
        <taxon>Hyphomicrobiales</taxon>
        <taxon>Xanthobacteraceae</taxon>
        <taxon>Ancylobacter</taxon>
    </lineage>
</organism>
<proteinExistence type="predicted"/>
<dbReference type="Gene3D" id="1.10.1750.10">
    <property type="match status" value="1"/>
</dbReference>
<dbReference type="RefSeq" id="WP_213354145.1">
    <property type="nucleotide sequence ID" value="NZ_JAHBGB010000037.1"/>
</dbReference>
<dbReference type="InterPro" id="IPR018312">
    <property type="entry name" value="Chromosome_initiator_DnaA_CS"/>
</dbReference>
<dbReference type="InterPro" id="IPR010921">
    <property type="entry name" value="Trp_repressor/repl_initiator"/>
</dbReference>
<dbReference type="InterPro" id="IPR013159">
    <property type="entry name" value="DnaA_C"/>
</dbReference>
<accession>A0ABW4Z1E3</accession>
<dbReference type="SMART" id="SM00760">
    <property type="entry name" value="Bac_DnaA_C"/>
    <property type="match status" value="1"/>
</dbReference>
<dbReference type="Pfam" id="PF08299">
    <property type="entry name" value="Bac_DnaA_C"/>
    <property type="match status" value="1"/>
</dbReference>
<dbReference type="SUPFAM" id="SSF48295">
    <property type="entry name" value="TrpR-like"/>
    <property type="match status" value="1"/>
</dbReference>
<feature type="domain" description="Chromosomal replication initiator DnaA C-terminal" evidence="1">
    <location>
        <begin position="120"/>
        <end position="189"/>
    </location>
</feature>
<dbReference type="PANTHER" id="PTHR30050:SF5">
    <property type="entry name" value="DNAA REGULATORY INACTIVATOR HDA"/>
    <property type="match status" value="1"/>
</dbReference>
<dbReference type="CDD" id="cd06571">
    <property type="entry name" value="Bac_DnaA_C"/>
    <property type="match status" value="1"/>
</dbReference>
<name>A0ABW4Z1E3_9HYPH</name>
<comment type="caution">
    <text evidence="2">The sequence shown here is derived from an EMBL/GenBank/DDBJ whole genome shotgun (WGS) entry which is preliminary data.</text>
</comment>
<evidence type="ECO:0000313" key="2">
    <source>
        <dbReference type="EMBL" id="MFD2142339.1"/>
    </source>
</evidence>
<dbReference type="PROSITE" id="PS01008">
    <property type="entry name" value="DNAA"/>
    <property type="match status" value="1"/>
</dbReference>
<dbReference type="PANTHER" id="PTHR30050">
    <property type="entry name" value="CHROMOSOMAL REPLICATION INITIATOR PROTEIN DNAA"/>
    <property type="match status" value="1"/>
</dbReference>
<sequence>MEYVQDLPADANPERTYGTQEFEARRGIFGGLARRHVRDLEPAAPILPPAAALARWKQANARLNRGKPQAAFPSTPPAVAAPCPEPEPDRKMVAHRQRTFIYEAPIEPIMPELEAACRMTMAAIIRAVSAHYGVSVVDILSQRRDARVMRPRLVCYHLARSLTLKGFPEIARRMGGRDHTSVMSGCRKVLRLIENGDAALVKEIADITEALGAKA</sequence>
<dbReference type="EMBL" id="JBHUHD010000001">
    <property type="protein sequence ID" value="MFD2142339.1"/>
    <property type="molecule type" value="Genomic_DNA"/>
</dbReference>
<keyword evidence="3" id="KW-1185">Reference proteome</keyword>
<evidence type="ECO:0000313" key="3">
    <source>
        <dbReference type="Proteomes" id="UP001597299"/>
    </source>
</evidence>
<protein>
    <submittedName>
        <fullName evidence="2">Helix-turn-helix domain-containing protein</fullName>
    </submittedName>
</protein>
<evidence type="ECO:0000259" key="1">
    <source>
        <dbReference type="SMART" id="SM00760"/>
    </source>
</evidence>
<reference evidence="3" key="1">
    <citation type="journal article" date="2019" name="Int. J. Syst. Evol. Microbiol.">
        <title>The Global Catalogue of Microorganisms (GCM) 10K type strain sequencing project: providing services to taxonomists for standard genome sequencing and annotation.</title>
        <authorList>
            <consortium name="The Broad Institute Genomics Platform"/>
            <consortium name="The Broad Institute Genome Sequencing Center for Infectious Disease"/>
            <person name="Wu L."/>
            <person name="Ma J."/>
        </authorList>
    </citation>
    <scope>NUCLEOTIDE SEQUENCE [LARGE SCALE GENOMIC DNA]</scope>
    <source>
        <strain evidence="3">CCM 7435</strain>
    </source>
</reference>